<evidence type="ECO:0000313" key="9">
    <source>
        <dbReference type="EMBL" id="KAA0717624.1"/>
    </source>
</evidence>
<name>A0A5A9P563_9TELE</name>
<dbReference type="EMBL" id="SOYY01000008">
    <property type="protein sequence ID" value="KAA0717624.1"/>
    <property type="molecule type" value="Genomic_DNA"/>
</dbReference>
<keyword evidence="5" id="KW-0677">Repeat</keyword>
<protein>
    <submittedName>
        <fullName evidence="9">Collagen alpha-1(IX) chain</fullName>
    </submittedName>
</protein>
<dbReference type="Pfam" id="PF01391">
    <property type="entry name" value="Collagen"/>
    <property type="match status" value="3"/>
</dbReference>
<feature type="compositionally biased region" description="Low complexity" evidence="6">
    <location>
        <begin position="553"/>
        <end position="565"/>
    </location>
</feature>
<evidence type="ECO:0000256" key="7">
    <source>
        <dbReference type="SAM" id="SignalP"/>
    </source>
</evidence>
<evidence type="ECO:0000313" key="10">
    <source>
        <dbReference type="Proteomes" id="UP000324632"/>
    </source>
</evidence>
<dbReference type="SMART" id="SM00210">
    <property type="entry name" value="TSPN"/>
    <property type="match status" value="1"/>
</dbReference>
<feature type="region of interest" description="Disordered" evidence="6">
    <location>
        <begin position="623"/>
        <end position="661"/>
    </location>
</feature>
<evidence type="ECO:0000256" key="3">
    <source>
        <dbReference type="ARBA" id="ARBA00022530"/>
    </source>
</evidence>
<comment type="caution">
    <text evidence="9">The sequence shown here is derived from an EMBL/GenBank/DDBJ whole genome shotgun (WGS) entry which is preliminary data.</text>
</comment>
<evidence type="ECO:0000256" key="5">
    <source>
        <dbReference type="ARBA" id="ARBA00022737"/>
    </source>
</evidence>
<dbReference type="GO" id="GO:0005615">
    <property type="term" value="C:extracellular space"/>
    <property type="evidence" value="ECO:0007669"/>
    <property type="project" value="TreeGrafter"/>
</dbReference>
<dbReference type="PANTHER" id="PTHR24023:SF1082">
    <property type="entry name" value="COLLAGEN TRIPLE HELIX REPEAT"/>
    <property type="match status" value="1"/>
</dbReference>
<evidence type="ECO:0000256" key="1">
    <source>
        <dbReference type="ARBA" id="ARBA00004498"/>
    </source>
</evidence>
<comment type="subcellular location">
    <subcellularLocation>
        <location evidence="1">Secreted</location>
        <location evidence="1">Extracellular space</location>
        <location evidence="1">Extracellular matrix</location>
    </subcellularLocation>
</comment>
<gene>
    <name evidence="9" type="ORF">E1301_Tti016768</name>
</gene>
<evidence type="ECO:0000256" key="2">
    <source>
        <dbReference type="ARBA" id="ARBA00022525"/>
    </source>
</evidence>
<keyword evidence="2" id="KW-0964">Secreted</keyword>
<dbReference type="GO" id="GO:0031012">
    <property type="term" value="C:extracellular matrix"/>
    <property type="evidence" value="ECO:0007669"/>
    <property type="project" value="TreeGrafter"/>
</dbReference>
<feature type="domain" description="Thrombospondin-like N-terminal" evidence="8">
    <location>
        <begin position="21"/>
        <end position="205"/>
    </location>
</feature>
<feature type="region of interest" description="Disordered" evidence="6">
    <location>
        <begin position="513"/>
        <end position="581"/>
    </location>
</feature>
<dbReference type="InterPro" id="IPR050149">
    <property type="entry name" value="Collagen_superfamily"/>
</dbReference>
<reference evidence="9 10" key="1">
    <citation type="journal article" date="2019" name="Mol. Ecol. Resour.">
        <title>Chromosome-level genome assembly of Triplophysa tibetana, a fish adapted to the harsh high-altitude environment of the Tibetan Plateau.</title>
        <authorList>
            <person name="Yang X."/>
            <person name="Liu H."/>
            <person name="Ma Z."/>
            <person name="Zou Y."/>
            <person name="Zou M."/>
            <person name="Mao Y."/>
            <person name="Li X."/>
            <person name="Wang H."/>
            <person name="Chen T."/>
            <person name="Wang W."/>
            <person name="Yang R."/>
        </authorList>
    </citation>
    <scope>NUCLEOTIDE SEQUENCE [LARGE SCALE GENOMIC DNA]</scope>
    <source>
        <strain evidence="9">TTIB1903HZAU</strain>
        <tissue evidence="9">Muscle</tissue>
    </source>
</reference>
<feature type="compositionally biased region" description="Basic and acidic residues" evidence="6">
    <location>
        <begin position="313"/>
        <end position="331"/>
    </location>
</feature>
<dbReference type="PANTHER" id="PTHR24023">
    <property type="entry name" value="COLLAGEN ALPHA"/>
    <property type="match status" value="1"/>
</dbReference>
<keyword evidence="4 7" id="KW-0732">Signal</keyword>
<dbReference type="GO" id="GO:0005581">
    <property type="term" value="C:collagen trimer"/>
    <property type="evidence" value="ECO:0007669"/>
    <property type="project" value="UniProtKB-KW"/>
</dbReference>
<evidence type="ECO:0000259" key="8">
    <source>
        <dbReference type="SMART" id="SM00210"/>
    </source>
</evidence>
<feature type="signal peptide" evidence="7">
    <location>
        <begin position="1"/>
        <end position="16"/>
    </location>
</feature>
<keyword evidence="3" id="KW-0272">Extracellular matrix</keyword>
<accession>A0A5A9P563</accession>
<organism evidence="9 10">
    <name type="scientific">Triplophysa tibetana</name>
    <dbReference type="NCBI Taxonomy" id="1572043"/>
    <lineage>
        <taxon>Eukaryota</taxon>
        <taxon>Metazoa</taxon>
        <taxon>Chordata</taxon>
        <taxon>Craniata</taxon>
        <taxon>Vertebrata</taxon>
        <taxon>Euteleostomi</taxon>
        <taxon>Actinopterygii</taxon>
        <taxon>Neopterygii</taxon>
        <taxon>Teleostei</taxon>
        <taxon>Ostariophysi</taxon>
        <taxon>Cypriniformes</taxon>
        <taxon>Nemacheilidae</taxon>
        <taxon>Triplophysa</taxon>
    </lineage>
</organism>
<feature type="compositionally biased region" description="Basic and acidic residues" evidence="6">
    <location>
        <begin position="252"/>
        <end position="264"/>
    </location>
</feature>
<keyword evidence="9" id="KW-0176">Collagen</keyword>
<feature type="region of interest" description="Disordered" evidence="6">
    <location>
        <begin position="242"/>
        <end position="280"/>
    </location>
</feature>
<keyword evidence="10" id="KW-1185">Reference proteome</keyword>
<dbReference type="Proteomes" id="UP000324632">
    <property type="component" value="Chromosome 8"/>
</dbReference>
<dbReference type="InterPro" id="IPR048287">
    <property type="entry name" value="TSPN-like_N"/>
</dbReference>
<dbReference type="AlphaFoldDB" id="A0A5A9P563"/>
<proteinExistence type="predicted"/>
<dbReference type="SUPFAM" id="SSF49899">
    <property type="entry name" value="Concanavalin A-like lectins/glucanases"/>
    <property type="match status" value="1"/>
</dbReference>
<evidence type="ECO:0000256" key="6">
    <source>
        <dbReference type="SAM" id="MobiDB-lite"/>
    </source>
</evidence>
<evidence type="ECO:0000256" key="4">
    <source>
        <dbReference type="ARBA" id="ARBA00022729"/>
    </source>
</evidence>
<dbReference type="InterPro" id="IPR008160">
    <property type="entry name" value="Collagen"/>
</dbReference>
<sequence>MLVITVLMAVFGLVRCQDLPTYDLLEEFRLSKSRGVRRVDGSGPEAVAYRINPSLQLKKSTSDVYPDGLPSDYSVIAIFKVSKDTAKTSWNLWQVSDPKGRDQVGLRFQGDTQTLDFFYTRPEGTQMLRTFQSVEKLFDGEWHKLALSVKGEQVKLMVDCEEVSVEPLDEPRPVIRKGFTTIVKRAVGNRSVSVDLQRMEVSCDADQPYSEGCCELSNVCGGYAEIGLTAGKERATCKCVHGQPGVQGRPGPKGEEGIKGEKGMRGLRGQEGASGEQGYEGIAGYQGVKGHEGLTGAEGARGSAGRQGVVGDPGERGTAGEKGKPGEKGEHGPPGNMGPPGPTGSQGYKGSAAKPGRPGFIGPPGPTDHMVPVSHIATLFPQGEKGVKGPKGRAGDGGMLGQQGRRGKRGPAGEHGRKGRVGSKGVIGDSGPLGFQGPPGPPGPTFPAQHVIEVCKRVVLEQMSTFANSVRRTCAAVCPLYGDVPMGPPGPPGAKGPPGSPGAAAIDGLKGEIGQQGFYGEPGDQGRSGSPGDLGEPGDKGAKGYGLPGHIGDQGPMGQRGRPGQAFDGQPGQMGERGLVGQPGFRGYPGLLGVPGVCLTSGCALLNATANGPPQQLNEAITQRAPQRSNETRLYAPSHMGMNDNSSDSGMDIRPLRKSHS</sequence>
<feature type="chain" id="PRO_5023074392" evidence="7">
    <location>
        <begin position="17"/>
        <end position="661"/>
    </location>
</feature>
<dbReference type="InterPro" id="IPR013320">
    <property type="entry name" value="ConA-like_dom_sf"/>
</dbReference>
<dbReference type="Gene3D" id="2.60.120.200">
    <property type="match status" value="1"/>
</dbReference>
<feature type="region of interest" description="Disordered" evidence="6">
    <location>
        <begin position="293"/>
        <end position="443"/>
    </location>
</feature>